<sequence>MVVEWQIGERSNEFKLRSEPFLSFDEKVHDVSPSWLLSPIENRSFSFSATAEDKEEVVRVRFAPLPTRNLHVGRAQTALFNYLFARSKGGKFVLRIEDTDLERSTKQSEDALLRDLSWLDLHWDEGTCPLFFSFWDPNFIYC</sequence>
<comment type="similarity">
    <text evidence="5">Belongs to the class-I aminoacyl-tRNA synthetase family.</text>
</comment>
<dbReference type="Pfam" id="PF00749">
    <property type="entry name" value="tRNA-synt_1c"/>
    <property type="match status" value="1"/>
</dbReference>
<keyword evidence="5" id="KW-0648">Protein biosynthesis</keyword>
<dbReference type="AlphaFoldDB" id="A0AAW0K1T9"/>
<dbReference type="Gene3D" id="3.40.50.620">
    <property type="entry name" value="HUPs"/>
    <property type="match status" value="1"/>
</dbReference>
<dbReference type="PANTHER" id="PTHR43311">
    <property type="entry name" value="GLUTAMATE--TRNA LIGASE"/>
    <property type="match status" value="1"/>
</dbReference>
<comment type="caution">
    <text evidence="7">The sequence shown here is derived from an EMBL/GenBank/DDBJ whole genome shotgun (WGS) entry which is preliminary data.</text>
</comment>
<proteinExistence type="inferred from homology"/>
<evidence type="ECO:0000256" key="4">
    <source>
        <dbReference type="ARBA" id="ARBA00023146"/>
    </source>
</evidence>
<evidence type="ECO:0000313" key="7">
    <source>
        <dbReference type="EMBL" id="KAK7832942.1"/>
    </source>
</evidence>
<dbReference type="Proteomes" id="UP000237347">
    <property type="component" value="Unassembled WGS sequence"/>
</dbReference>
<dbReference type="InterPro" id="IPR020058">
    <property type="entry name" value="Glu/Gln-tRNA-synth_Ib_cat-dom"/>
</dbReference>
<accession>A0AAW0K1T9</accession>
<keyword evidence="1 5" id="KW-0436">Ligase</keyword>
<dbReference type="GO" id="GO:0005739">
    <property type="term" value="C:mitochondrion"/>
    <property type="evidence" value="ECO:0007669"/>
    <property type="project" value="TreeGrafter"/>
</dbReference>
<dbReference type="InterPro" id="IPR014729">
    <property type="entry name" value="Rossmann-like_a/b/a_fold"/>
</dbReference>
<dbReference type="EMBL" id="PKMF04000416">
    <property type="protein sequence ID" value="KAK7832942.1"/>
    <property type="molecule type" value="Genomic_DNA"/>
</dbReference>
<dbReference type="PRINTS" id="PR00987">
    <property type="entry name" value="TRNASYNTHGLU"/>
</dbReference>
<organism evidence="7 8">
    <name type="scientific">Quercus suber</name>
    <name type="common">Cork oak</name>
    <dbReference type="NCBI Taxonomy" id="58331"/>
    <lineage>
        <taxon>Eukaryota</taxon>
        <taxon>Viridiplantae</taxon>
        <taxon>Streptophyta</taxon>
        <taxon>Embryophyta</taxon>
        <taxon>Tracheophyta</taxon>
        <taxon>Spermatophyta</taxon>
        <taxon>Magnoliopsida</taxon>
        <taxon>eudicotyledons</taxon>
        <taxon>Gunneridae</taxon>
        <taxon>Pentapetalae</taxon>
        <taxon>rosids</taxon>
        <taxon>fabids</taxon>
        <taxon>Fagales</taxon>
        <taxon>Fagaceae</taxon>
        <taxon>Quercus</taxon>
    </lineage>
</organism>
<dbReference type="SUPFAM" id="SSF52374">
    <property type="entry name" value="Nucleotidylyl transferase"/>
    <property type="match status" value="1"/>
</dbReference>
<keyword evidence="4 5" id="KW-0030">Aminoacyl-tRNA synthetase</keyword>
<dbReference type="PANTHER" id="PTHR43311:SF2">
    <property type="entry name" value="GLUTAMATE--TRNA LIGASE, MITOCHONDRIAL-RELATED"/>
    <property type="match status" value="1"/>
</dbReference>
<evidence type="ECO:0000256" key="2">
    <source>
        <dbReference type="ARBA" id="ARBA00022741"/>
    </source>
</evidence>
<keyword evidence="3 5" id="KW-0067">ATP-binding</keyword>
<reference evidence="7 8" key="1">
    <citation type="journal article" date="2018" name="Sci. Data">
        <title>The draft genome sequence of cork oak.</title>
        <authorList>
            <person name="Ramos A.M."/>
            <person name="Usie A."/>
            <person name="Barbosa P."/>
            <person name="Barros P.M."/>
            <person name="Capote T."/>
            <person name="Chaves I."/>
            <person name="Simoes F."/>
            <person name="Abreu I."/>
            <person name="Carrasquinho I."/>
            <person name="Faro C."/>
            <person name="Guimaraes J.B."/>
            <person name="Mendonca D."/>
            <person name="Nobrega F."/>
            <person name="Rodrigues L."/>
            <person name="Saibo N.J.M."/>
            <person name="Varela M.C."/>
            <person name="Egas C."/>
            <person name="Matos J."/>
            <person name="Miguel C.M."/>
            <person name="Oliveira M.M."/>
            <person name="Ricardo C.P."/>
            <person name="Goncalves S."/>
        </authorList>
    </citation>
    <scope>NUCLEOTIDE SEQUENCE [LARGE SCALE GENOMIC DNA]</scope>
    <source>
        <strain evidence="8">cv. HL8</strain>
    </source>
</reference>
<name>A0AAW0K1T9_QUESU</name>
<evidence type="ECO:0000313" key="8">
    <source>
        <dbReference type="Proteomes" id="UP000237347"/>
    </source>
</evidence>
<dbReference type="InterPro" id="IPR000924">
    <property type="entry name" value="Glu/Gln-tRNA-synth"/>
</dbReference>
<evidence type="ECO:0000256" key="3">
    <source>
        <dbReference type="ARBA" id="ARBA00022840"/>
    </source>
</evidence>
<keyword evidence="2 5" id="KW-0547">Nucleotide-binding</keyword>
<dbReference type="GO" id="GO:0006424">
    <property type="term" value="P:glutamyl-tRNA aminoacylation"/>
    <property type="evidence" value="ECO:0007669"/>
    <property type="project" value="TreeGrafter"/>
</dbReference>
<evidence type="ECO:0000259" key="6">
    <source>
        <dbReference type="Pfam" id="PF00749"/>
    </source>
</evidence>
<protein>
    <submittedName>
        <fullName evidence="7">Glutamate--trna ligase</fullName>
    </submittedName>
</protein>
<evidence type="ECO:0000256" key="1">
    <source>
        <dbReference type="ARBA" id="ARBA00022598"/>
    </source>
</evidence>
<feature type="domain" description="Glutamyl/glutaminyl-tRNA synthetase class Ib catalytic" evidence="6">
    <location>
        <begin position="58"/>
        <end position="126"/>
    </location>
</feature>
<dbReference type="InterPro" id="IPR049940">
    <property type="entry name" value="GluQ/Sye"/>
</dbReference>
<gene>
    <name evidence="7" type="primary">SYE</name>
    <name evidence="7" type="ORF">CFP56_026085</name>
</gene>
<keyword evidence="8" id="KW-1185">Reference proteome</keyword>
<dbReference type="GO" id="GO:0005524">
    <property type="term" value="F:ATP binding"/>
    <property type="evidence" value="ECO:0007669"/>
    <property type="project" value="UniProtKB-KW"/>
</dbReference>
<dbReference type="GO" id="GO:0004818">
    <property type="term" value="F:glutamate-tRNA ligase activity"/>
    <property type="evidence" value="ECO:0007669"/>
    <property type="project" value="TreeGrafter"/>
</dbReference>
<evidence type="ECO:0000256" key="5">
    <source>
        <dbReference type="RuleBase" id="RU363037"/>
    </source>
</evidence>